<feature type="domain" description="Tyrosine-protein phosphatase" evidence="7">
    <location>
        <begin position="48"/>
        <end position="193"/>
    </location>
</feature>
<dbReference type="PROSITE" id="PS50054">
    <property type="entry name" value="TYR_PHOSPHATASE_DUAL"/>
    <property type="match status" value="1"/>
</dbReference>
<dbReference type="AlphaFoldDB" id="A0A1G1KWZ2"/>
<dbReference type="PANTHER" id="PTHR31126:SF72">
    <property type="entry name" value="DUAL SPECIFICITY PROTEIN PHOSPHATASE TPBA"/>
    <property type="match status" value="1"/>
</dbReference>
<dbReference type="PANTHER" id="PTHR31126">
    <property type="entry name" value="TYROSINE-PROTEIN PHOSPHATASE"/>
    <property type="match status" value="1"/>
</dbReference>
<dbReference type="PROSITE" id="PS50056">
    <property type="entry name" value="TYR_PHOSPHATASE_2"/>
    <property type="match status" value="1"/>
</dbReference>
<feature type="transmembrane region" description="Helical" evidence="6">
    <location>
        <begin position="15"/>
        <end position="33"/>
    </location>
</feature>
<evidence type="ECO:0000256" key="2">
    <source>
        <dbReference type="ARBA" id="ARBA00022801"/>
    </source>
</evidence>
<dbReference type="PROSITE" id="PS00383">
    <property type="entry name" value="TYR_PHOSPHATASE_1"/>
    <property type="match status" value="1"/>
</dbReference>
<dbReference type="EC" id="3.6.1.52" evidence="1"/>
<evidence type="ECO:0000313" key="9">
    <source>
        <dbReference type="EMBL" id="OGW97407.1"/>
    </source>
</evidence>
<comment type="caution">
    <text evidence="9">The sequence shown here is derived from an EMBL/GenBank/DDBJ whole genome shotgun (WGS) entry which is preliminary data.</text>
</comment>
<keyword evidence="6" id="KW-0472">Membrane</keyword>
<dbReference type="PROSITE" id="PS51257">
    <property type="entry name" value="PROKAR_LIPOPROTEIN"/>
    <property type="match status" value="1"/>
</dbReference>
<dbReference type="InterPro" id="IPR020422">
    <property type="entry name" value="TYR_PHOSPHATASE_DUAL_dom"/>
</dbReference>
<feature type="domain" description="Tyrosine specific protein phosphatases" evidence="8">
    <location>
        <begin position="119"/>
        <end position="168"/>
    </location>
</feature>
<sequence>MDEKQIGVRLIDWKIPVFTVLILMTGSCLFAFSRAQKAIEEVKKAVPRFAEVVPGIYRCGLLQEDVAPYLKEMGVKTVLSFHDDRTIAKDEESFLKDSGINMVWLPLQGFDRPSDDLTEKALKLMSTSELQPVLVHCKRGAERTGLIVGLYRIKYQKWTAEQARQEMKTFGFREFWYGHLKQYLYDYAKKQASQNVQPIGFWEELKINTLYYLYKVKKLNPFD</sequence>
<dbReference type="EMBL" id="MHFR01000042">
    <property type="protein sequence ID" value="OGW97407.1"/>
    <property type="molecule type" value="Genomic_DNA"/>
</dbReference>
<evidence type="ECO:0000259" key="7">
    <source>
        <dbReference type="PROSITE" id="PS50054"/>
    </source>
</evidence>
<evidence type="ECO:0000256" key="3">
    <source>
        <dbReference type="ARBA" id="ARBA00044949"/>
    </source>
</evidence>
<keyword evidence="6" id="KW-1133">Transmembrane helix</keyword>
<dbReference type="InterPro" id="IPR004861">
    <property type="entry name" value="Siw14-like"/>
</dbReference>
<keyword evidence="6" id="KW-0812">Transmembrane</keyword>
<protein>
    <recommendedName>
        <fullName evidence="1">diphosphoinositol-polyphosphate diphosphatase</fullName>
        <ecNumber evidence="1">3.6.1.52</ecNumber>
    </recommendedName>
</protein>
<reference evidence="9 10" key="1">
    <citation type="journal article" date="2016" name="Nat. Commun.">
        <title>Thousands of microbial genomes shed light on interconnected biogeochemical processes in an aquifer system.</title>
        <authorList>
            <person name="Anantharaman K."/>
            <person name="Brown C.T."/>
            <person name="Hug L.A."/>
            <person name="Sharon I."/>
            <person name="Castelle C.J."/>
            <person name="Probst A.J."/>
            <person name="Thomas B.C."/>
            <person name="Singh A."/>
            <person name="Wilkins M.J."/>
            <person name="Karaoz U."/>
            <person name="Brodie E.L."/>
            <person name="Williams K.H."/>
            <person name="Hubbard S.S."/>
            <person name="Banfield J.F."/>
        </authorList>
    </citation>
    <scope>NUCLEOTIDE SEQUENCE [LARGE SCALE GENOMIC DNA]</scope>
</reference>
<evidence type="ECO:0000256" key="4">
    <source>
        <dbReference type="ARBA" id="ARBA00047342"/>
    </source>
</evidence>
<gene>
    <name evidence="9" type="ORF">A3G33_09455</name>
</gene>
<dbReference type="InterPro" id="IPR016130">
    <property type="entry name" value="Tyr_Pase_AS"/>
</dbReference>
<evidence type="ECO:0000256" key="1">
    <source>
        <dbReference type="ARBA" id="ARBA00012527"/>
    </source>
</evidence>
<dbReference type="SUPFAM" id="SSF52799">
    <property type="entry name" value="(Phosphotyrosine protein) phosphatases II"/>
    <property type="match status" value="1"/>
</dbReference>
<evidence type="ECO:0000313" key="10">
    <source>
        <dbReference type="Proteomes" id="UP000178187"/>
    </source>
</evidence>
<keyword evidence="2" id="KW-0378">Hydrolase</keyword>
<proteinExistence type="inferred from homology"/>
<dbReference type="GO" id="GO:0008486">
    <property type="term" value="F:diphosphoinositol-polyphosphate diphosphatase activity"/>
    <property type="evidence" value="ECO:0007669"/>
    <property type="project" value="UniProtKB-EC"/>
</dbReference>
<name>A0A1G1KWZ2_9BACT</name>
<dbReference type="GO" id="GO:0016791">
    <property type="term" value="F:phosphatase activity"/>
    <property type="evidence" value="ECO:0007669"/>
    <property type="project" value="TreeGrafter"/>
</dbReference>
<comment type="catalytic activity">
    <reaction evidence="4">
        <text>5-diphospho-1D-myo-inositol 1,2,3,4,6-pentakisphosphate + H2O = 1D-myo-inositol hexakisphosphate + phosphate + H(+)</text>
        <dbReference type="Rhea" id="RHEA:22384"/>
        <dbReference type="ChEBI" id="CHEBI:15377"/>
        <dbReference type="ChEBI" id="CHEBI:15378"/>
        <dbReference type="ChEBI" id="CHEBI:43474"/>
        <dbReference type="ChEBI" id="CHEBI:58130"/>
        <dbReference type="ChEBI" id="CHEBI:58628"/>
        <dbReference type="EC" id="3.6.1.52"/>
    </reaction>
    <physiologicalReaction direction="left-to-right" evidence="4">
        <dbReference type="Rhea" id="RHEA:22385"/>
    </physiologicalReaction>
</comment>
<dbReference type="Proteomes" id="UP000178187">
    <property type="component" value="Unassembled WGS sequence"/>
</dbReference>
<evidence type="ECO:0000256" key="5">
    <source>
        <dbReference type="ARBA" id="ARBA00047927"/>
    </source>
</evidence>
<dbReference type="Gene3D" id="3.90.190.10">
    <property type="entry name" value="Protein tyrosine phosphatase superfamily"/>
    <property type="match status" value="1"/>
</dbReference>
<dbReference type="Pfam" id="PF03162">
    <property type="entry name" value="Y_phosphatase2"/>
    <property type="match status" value="1"/>
</dbReference>
<organism evidence="9 10">
    <name type="scientific">Candidatus Danuiimicrobium aquiferis</name>
    <dbReference type="NCBI Taxonomy" id="1801832"/>
    <lineage>
        <taxon>Bacteria</taxon>
        <taxon>Pseudomonadati</taxon>
        <taxon>Candidatus Omnitrophota</taxon>
        <taxon>Candidatus Danuiimicrobium</taxon>
    </lineage>
</organism>
<accession>A0A1G1KWZ2</accession>
<comment type="catalytic activity">
    <reaction evidence="5">
        <text>1,5-bis(diphospho)-1D-myo-inositol 2,3,4,6-tetrakisphosphate + H2O = 1-diphospho-1D-myo-inositol 2,3,4,5,6-pentakisphosphate + phosphate + 2 H(+)</text>
        <dbReference type="Rhea" id="RHEA:79699"/>
        <dbReference type="ChEBI" id="CHEBI:15377"/>
        <dbReference type="ChEBI" id="CHEBI:15378"/>
        <dbReference type="ChEBI" id="CHEBI:43474"/>
        <dbReference type="ChEBI" id="CHEBI:74946"/>
        <dbReference type="ChEBI" id="CHEBI:77983"/>
        <dbReference type="EC" id="3.6.1.52"/>
    </reaction>
    <physiologicalReaction direction="left-to-right" evidence="5">
        <dbReference type="Rhea" id="RHEA:79700"/>
    </physiologicalReaction>
</comment>
<comment type="similarity">
    <text evidence="3">Belongs to the protein-tyrosine phosphatase family. Atypical dual-specificity phosphatase Siw14-like subfamily.</text>
</comment>
<dbReference type="InterPro" id="IPR000387">
    <property type="entry name" value="Tyr_Pase_dom"/>
</dbReference>
<dbReference type="InterPro" id="IPR029021">
    <property type="entry name" value="Prot-tyrosine_phosphatase-like"/>
</dbReference>
<evidence type="ECO:0000259" key="8">
    <source>
        <dbReference type="PROSITE" id="PS50056"/>
    </source>
</evidence>
<evidence type="ECO:0000256" key="6">
    <source>
        <dbReference type="SAM" id="Phobius"/>
    </source>
</evidence>